<dbReference type="SUPFAM" id="SSF56112">
    <property type="entry name" value="Protein kinase-like (PK-like)"/>
    <property type="match status" value="1"/>
</dbReference>
<comment type="caution">
    <text evidence="2">The sequence shown here is derived from an EMBL/GenBank/DDBJ whole genome shotgun (WGS) entry which is preliminary data.</text>
</comment>
<feature type="domain" description="Protein kinase" evidence="1">
    <location>
        <begin position="80"/>
        <end position="393"/>
    </location>
</feature>
<evidence type="ECO:0000259" key="1">
    <source>
        <dbReference type="PROSITE" id="PS50011"/>
    </source>
</evidence>
<dbReference type="InterPro" id="IPR000719">
    <property type="entry name" value="Prot_kinase_dom"/>
</dbReference>
<accession>A0AAN7LV43</accession>
<dbReference type="PANTHER" id="PTHR46863">
    <property type="entry name" value="OS09G0572100 PROTEIN"/>
    <property type="match status" value="1"/>
</dbReference>
<proteinExistence type="predicted"/>
<dbReference type="EMBL" id="JAXQNO010000008">
    <property type="protein sequence ID" value="KAK4793080.1"/>
    <property type="molecule type" value="Genomic_DNA"/>
</dbReference>
<dbReference type="Gene3D" id="1.10.510.10">
    <property type="entry name" value="Transferase(Phosphotransferase) domain 1"/>
    <property type="match status" value="1"/>
</dbReference>
<sequence length="415" mass="46050">MCWTKKAADAIEPKPYRSKIPSSSRNSKSSSLGSNISSLNFAGYNSSHKNYSTNSSLSTLPSISRIKDHISPENPNIYHFSEIRAATDGLSARRFSSSSTSSSWRCTLRGRDVVVFQRKLRREMDTPQLSERLFVTCKSHHSSLVNLLGASISGSCIYLVYEYVKGASLSDCLRSNVNSSYTVLSSWLSRMQVASDIAHGLDYIHNFTGRNSGFVHNHIKSSSIVVTEESLSARICHFGTAELCGEVVEDDRMDTEDSSAGNKTLRRTGSKTVKLEGTRGYMSPEFISSGIATQRSDVYAFGVVILELLSGEEALKYVFDDGGGYRRLSVIDMAREAVVRGDLRRWIDKRLKDSYPVEVAEKMLSLGLECVEDDPLRRPDMGRAAHFISKLFLDSETWMKSFAMPSGISISMGPR</sequence>
<evidence type="ECO:0000313" key="2">
    <source>
        <dbReference type="EMBL" id="KAK4793080.1"/>
    </source>
</evidence>
<organism evidence="2 3">
    <name type="scientific">Trapa natans</name>
    <name type="common">Water chestnut</name>
    <dbReference type="NCBI Taxonomy" id="22666"/>
    <lineage>
        <taxon>Eukaryota</taxon>
        <taxon>Viridiplantae</taxon>
        <taxon>Streptophyta</taxon>
        <taxon>Embryophyta</taxon>
        <taxon>Tracheophyta</taxon>
        <taxon>Spermatophyta</taxon>
        <taxon>Magnoliopsida</taxon>
        <taxon>eudicotyledons</taxon>
        <taxon>Gunneridae</taxon>
        <taxon>Pentapetalae</taxon>
        <taxon>rosids</taxon>
        <taxon>malvids</taxon>
        <taxon>Myrtales</taxon>
        <taxon>Lythraceae</taxon>
        <taxon>Trapa</taxon>
    </lineage>
</organism>
<dbReference type="InterPro" id="IPR011009">
    <property type="entry name" value="Kinase-like_dom_sf"/>
</dbReference>
<evidence type="ECO:0000313" key="3">
    <source>
        <dbReference type="Proteomes" id="UP001346149"/>
    </source>
</evidence>
<keyword evidence="3" id="KW-1185">Reference proteome</keyword>
<protein>
    <recommendedName>
        <fullName evidence="1">Protein kinase domain-containing protein</fullName>
    </recommendedName>
</protein>
<dbReference type="GO" id="GO:0005524">
    <property type="term" value="F:ATP binding"/>
    <property type="evidence" value="ECO:0007669"/>
    <property type="project" value="InterPro"/>
</dbReference>
<reference evidence="2 3" key="1">
    <citation type="journal article" date="2023" name="Hortic Res">
        <title>Pangenome of water caltrop reveals structural variations and asymmetric subgenome divergence after allopolyploidization.</title>
        <authorList>
            <person name="Zhang X."/>
            <person name="Chen Y."/>
            <person name="Wang L."/>
            <person name="Yuan Y."/>
            <person name="Fang M."/>
            <person name="Shi L."/>
            <person name="Lu R."/>
            <person name="Comes H.P."/>
            <person name="Ma Y."/>
            <person name="Chen Y."/>
            <person name="Huang G."/>
            <person name="Zhou Y."/>
            <person name="Zheng Z."/>
            <person name="Qiu Y."/>
        </authorList>
    </citation>
    <scope>NUCLEOTIDE SEQUENCE [LARGE SCALE GENOMIC DNA]</scope>
    <source>
        <strain evidence="2">F231</strain>
    </source>
</reference>
<dbReference type="Gene3D" id="3.30.200.20">
    <property type="entry name" value="Phosphorylase Kinase, domain 1"/>
    <property type="match status" value="1"/>
</dbReference>
<gene>
    <name evidence="2" type="ORF">SAY86_023515</name>
</gene>
<dbReference type="AlphaFoldDB" id="A0AAN7LV43"/>
<dbReference type="Proteomes" id="UP001346149">
    <property type="component" value="Unassembled WGS sequence"/>
</dbReference>
<dbReference type="PANTHER" id="PTHR46863:SF2">
    <property type="entry name" value="LYSM DOMAIN RECEPTOR-LIKE KINASE 3"/>
    <property type="match status" value="1"/>
</dbReference>
<name>A0AAN7LV43_TRANT</name>
<dbReference type="PROSITE" id="PS50011">
    <property type="entry name" value="PROTEIN_KINASE_DOM"/>
    <property type="match status" value="1"/>
</dbReference>
<dbReference type="GO" id="GO:0004672">
    <property type="term" value="F:protein kinase activity"/>
    <property type="evidence" value="ECO:0007669"/>
    <property type="project" value="InterPro"/>
</dbReference>
<dbReference type="Pfam" id="PF00069">
    <property type="entry name" value="Pkinase"/>
    <property type="match status" value="1"/>
</dbReference>